<reference evidence="2 3" key="1">
    <citation type="submission" date="2019-09" db="EMBL/GenBank/DDBJ databases">
        <title>Draft genome sequences of 48 bacterial type strains from the CCUG.</title>
        <authorList>
            <person name="Tunovic T."/>
            <person name="Pineiro-Iglesias B."/>
            <person name="Unosson C."/>
            <person name="Inganas E."/>
            <person name="Ohlen M."/>
            <person name="Cardew S."/>
            <person name="Jensie-Markopoulos S."/>
            <person name="Salva-Serra F."/>
            <person name="Jaen-Luchoro D."/>
            <person name="Karlsson R."/>
            <person name="Svensson-Stadler L."/>
            <person name="Chun J."/>
            <person name="Moore E."/>
        </authorList>
    </citation>
    <scope>NUCLEOTIDE SEQUENCE [LARGE SCALE GENOMIC DNA]</scope>
    <source>
        <strain evidence="2 3">CCUG 48643</strain>
    </source>
</reference>
<organism evidence="2 3">
    <name type="scientific">Vibrio chagasii</name>
    <dbReference type="NCBI Taxonomy" id="170679"/>
    <lineage>
        <taxon>Bacteria</taxon>
        <taxon>Pseudomonadati</taxon>
        <taxon>Pseudomonadota</taxon>
        <taxon>Gammaproteobacteria</taxon>
        <taxon>Vibrionales</taxon>
        <taxon>Vibrionaceae</taxon>
        <taxon>Vibrio</taxon>
    </lineage>
</organism>
<dbReference type="EMBL" id="VZPX01000006">
    <property type="protein sequence ID" value="KAB0481974.1"/>
    <property type="molecule type" value="Genomic_DNA"/>
</dbReference>
<dbReference type="AntiFam" id="ANF00277">
    <property type="entry name" value="Spurious ORF (formerly Pfam entry PF11665)"/>
</dbReference>
<accession>A0A7V7NWL3</accession>
<evidence type="ECO:0000313" key="2">
    <source>
        <dbReference type="EMBL" id="KAB0481974.1"/>
    </source>
</evidence>
<name>A0A7V7NWL3_9VIBR</name>
<dbReference type="Proteomes" id="UP000423756">
    <property type="component" value="Unassembled WGS sequence"/>
</dbReference>
<keyword evidence="1" id="KW-1133">Transmembrane helix</keyword>
<evidence type="ECO:0000256" key="1">
    <source>
        <dbReference type="SAM" id="Phobius"/>
    </source>
</evidence>
<protein>
    <submittedName>
        <fullName evidence="2">DUF3265 domain-containing protein</fullName>
    </submittedName>
</protein>
<sequence length="43" mass="4825">MCQVRKAITNCSRVIRHAWHFCYAFILVVKVVCGCLGIACLTP</sequence>
<feature type="transmembrane region" description="Helical" evidence="1">
    <location>
        <begin position="21"/>
        <end position="39"/>
    </location>
</feature>
<keyword evidence="1" id="KW-0472">Membrane</keyword>
<proteinExistence type="predicted"/>
<evidence type="ECO:0000313" key="3">
    <source>
        <dbReference type="Proteomes" id="UP000423756"/>
    </source>
</evidence>
<dbReference type="AlphaFoldDB" id="A0A7V7NWL3"/>
<comment type="caution">
    <text evidence="2">The sequence shown here is derived from an EMBL/GenBank/DDBJ whole genome shotgun (WGS) entry which is preliminary data.</text>
</comment>
<keyword evidence="1" id="KW-0812">Transmembrane</keyword>
<gene>
    <name evidence="2" type="ORF">F7Q91_04850</name>
</gene>